<dbReference type="InterPro" id="IPR027417">
    <property type="entry name" value="P-loop_NTPase"/>
</dbReference>
<dbReference type="AlphaFoldDB" id="A0A1I8IXC7"/>
<feature type="region of interest" description="Disordered" evidence="13">
    <location>
        <begin position="854"/>
        <end position="906"/>
    </location>
</feature>
<dbReference type="Pfam" id="PF01576">
    <property type="entry name" value="Myosin_tail_1"/>
    <property type="match status" value="3"/>
</dbReference>
<keyword evidence="5" id="KW-0547">Nucleotide-binding</keyword>
<feature type="region of interest" description="Disordered" evidence="13">
    <location>
        <begin position="1194"/>
        <end position="1238"/>
    </location>
</feature>
<keyword evidence="15" id="KW-1185">Reference proteome</keyword>
<evidence type="ECO:0000256" key="1">
    <source>
        <dbReference type="ARBA" id="ARBA00004657"/>
    </source>
</evidence>
<comment type="caution">
    <text evidence="11">Lacks conserved residue(s) required for the propagation of feature annotation.</text>
</comment>
<feature type="coiled-coil region" evidence="12">
    <location>
        <begin position="819"/>
        <end position="849"/>
    </location>
</feature>
<evidence type="ECO:0000256" key="10">
    <source>
        <dbReference type="ARBA" id="ARBA00023179"/>
    </source>
</evidence>
<keyword evidence="10" id="KW-0514">Muscle protein</keyword>
<evidence type="ECO:0000256" key="5">
    <source>
        <dbReference type="ARBA" id="ARBA00022741"/>
    </source>
</evidence>
<evidence type="ECO:0000256" key="4">
    <source>
        <dbReference type="ARBA" id="ARBA00022490"/>
    </source>
</evidence>
<evidence type="ECO:0000256" key="11">
    <source>
        <dbReference type="PROSITE-ProRule" id="PRU00782"/>
    </source>
</evidence>
<dbReference type="GO" id="GO:0003779">
    <property type="term" value="F:actin binding"/>
    <property type="evidence" value="ECO:0007669"/>
    <property type="project" value="UniProtKB-KW"/>
</dbReference>
<evidence type="ECO:0000256" key="8">
    <source>
        <dbReference type="ARBA" id="ARBA00023123"/>
    </source>
</evidence>
<feature type="coiled-coil region" evidence="12">
    <location>
        <begin position="458"/>
        <end position="776"/>
    </location>
</feature>
<dbReference type="InterPro" id="IPR036961">
    <property type="entry name" value="Kinesin_motor_dom_sf"/>
</dbReference>
<dbReference type="GO" id="GO:0005923">
    <property type="term" value="C:bicellular tight junction"/>
    <property type="evidence" value="ECO:0007669"/>
    <property type="project" value="TreeGrafter"/>
</dbReference>
<dbReference type="SUPFAM" id="SSF90257">
    <property type="entry name" value="Myosin rod fragments"/>
    <property type="match status" value="2"/>
</dbReference>
<dbReference type="PROSITE" id="PS51456">
    <property type="entry name" value="MYOSIN_MOTOR"/>
    <property type="match status" value="1"/>
</dbReference>
<evidence type="ECO:0000256" key="9">
    <source>
        <dbReference type="ARBA" id="ARBA00023175"/>
    </source>
</evidence>
<evidence type="ECO:0000256" key="3">
    <source>
        <dbReference type="ARBA" id="ARBA00022433"/>
    </source>
</evidence>
<evidence type="ECO:0000259" key="14">
    <source>
        <dbReference type="PROSITE" id="PS51456"/>
    </source>
</evidence>
<dbReference type="InterPro" id="IPR001609">
    <property type="entry name" value="Myosin_head_motor_dom-like"/>
</dbReference>
<dbReference type="SUPFAM" id="SSF52540">
    <property type="entry name" value="P-loop containing nucleoside triphosphate hydrolases"/>
    <property type="match status" value="1"/>
</dbReference>
<organism evidence="15 16">
    <name type="scientific">Macrostomum lignano</name>
    <dbReference type="NCBI Taxonomy" id="282301"/>
    <lineage>
        <taxon>Eukaryota</taxon>
        <taxon>Metazoa</taxon>
        <taxon>Spiralia</taxon>
        <taxon>Lophotrochozoa</taxon>
        <taxon>Platyhelminthes</taxon>
        <taxon>Rhabditophora</taxon>
        <taxon>Macrostomorpha</taxon>
        <taxon>Macrostomida</taxon>
        <taxon>Macrostomidae</taxon>
        <taxon>Macrostomum</taxon>
    </lineage>
</organism>
<dbReference type="GO" id="GO:0005524">
    <property type="term" value="F:ATP binding"/>
    <property type="evidence" value="ECO:0007669"/>
    <property type="project" value="UniProtKB-KW"/>
</dbReference>
<sequence>LLEKARVIQQAKDERCFHIFYQLLSTRDNELILPGVEDKAALDETLQAMEIMGISSEERHSIFRVISAVLQLMAQSNSKQERNSIRPLCPTAQSSRMQLTRIIMFFFVEFRRPESLPPARPSAQRSSTRFPASENQSWPRFLLTNRRAKKQVVFAVEAISKAIYERLFRWLVTRINRSLDAAKLVKVSCLTTRCSSWNRRSTRKRASNGKFIDFGLDLQPTIDLIEKTPMIDKQQMGIFAILDEEELQKIRIKKFARASMKKAATNGFAVVHYGRQTCGKMLKMLLAAAQAASETVFGQRTKKGMFSDSRPAVQRAASPADECAQQYYAKLCSLHIPKSEKKSGKWIGPASAGSAALQRDTRSLSNVLSKTFMDGRKAVELMIENLELDSNLYIELVAAAGVLPGWYHCFTWRGALTLFVLFSAIAPSYFEVVRNWTWWRLYTKVRPLLQVTRQDEIVQAKDSEIKQLRDTCERSQSELSEYKTSYMQFTLKANKYAEEKREQQQVIQDLEEQLETSEEQKQKVQLEKVGFRKSAKGSGVQFSNSSDQSQKLLASAKALEDRLTELSSRNAAEALASSRLKHESIIKELEERLQAEKDTRQDLERAKRRLESELMERQDELQEATQRMHDFEAQVKRLEEEHQKFQAKIDEEVAARSTAQKAARDLEARIQELSEDLDAEKISELKQRNAKTVEELQEQMESLRRAKQQLEKQRQQLESEVADLSNEFMEAESKFQETDKQRADISDRLGRAAKEVESLQGQLEEAESRALRAREEQLCRGHSTARDGGLSWRRRTGLSLLRDASRREKQLPRCSSSRLAELNKRKVEIEDKTEQLAELERAAKCWLDANAGKSASIAPREEQSSIGGSQTANSRRPTCCETQRKELLDSRNGSRKIRRTGQRVEDELTVSEDNRLRLEVNSQAMREQHTKELHEREEAAEDARRQLVKQLKDLEAEVEDERKTRAMAVRYWQTKRKLSNSCAKCSKPTRLCTRAEEALSSKELLANYREAEKRLRSLESERQQMLDDLTASERQRRTLLSERDELLEVARGAETSRNSLAEENKKLETRVHQLEEDLEEESAEKEDVRDRLKRLEAQLEASQVDLQNERAAAQKAESQRISLDRQNKELLAKLADLEQENSRKGRAQVAALEGRIASLEEQLEVESKERVKENRSSRKLERRLKELMLQVEDERRNADQLRQQADKVQAEKKKVKREQQDLEEELTQQKAQRRRLQRDYDDLVEAKETLDREVQSLRKQVQR</sequence>
<keyword evidence="3" id="KW-0787">Thick filament</keyword>
<proteinExistence type="inferred from homology"/>
<comment type="similarity">
    <text evidence="11">Belongs to the TRAFAC class myosin-kinesin ATPase superfamily. Myosin family.</text>
</comment>
<feature type="compositionally biased region" description="Basic and acidic residues" evidence="13">
    <location>
        <begin position="1194"/>
        <end position="1220"/>
    </location>
</feature>
<dbReference type="Gene3D" id="1.20.120.720">
    <property type="entry name" value="Myosin VI head, motor domain, U50 subdomain"/>
    <property type="match status" value="1"/>
</dbReference>
<evidence type="ECO:0000313" key="16">
    <source>
        <dbReference type="WBParaSite" id="maker-uti_cns_0018404-snap-gene-0.1-mRNA-1"/>
    </source>
</evidence>
<dbReference type="InterPro" id="IPR002928">
    <property type="entry name" value="Myosin_tail"/>
</dbReference>
<evidence type="ECO:0000313" key="15">
    <source>
        <dbReference type="Proteomes" id="UP000095280"/>
    </source>
</evidence>
<evidence type="ECO:0000256" key="6">
    <source>
        <dbReference type="ARBA" id="ARBA00022840"/>
    </source>
</evidence>
<feature type="domain" description="Myosin motor" evidence="14">
    <location>
        <begin position="1"/>
        <end position="245"/>
    </location>
</feature>
<evidence type="ECO:0000256" key="7">
    <source>
        <dbReference type="ARBA" id="ARBA00023054"/>
    </source>
</evidence>
<name>A0A1I8IXC7_9PLAT</name>
<dbReference type="WBParaSite" id="maker-uti_cns_0018404-snap-gene-0.1-mRNA-1">
    <property type="protein sequence ID" value="maker-uti_cns_0018404-snap-gene-0.1-mRNA-1"/>
    <property type="gene ID" value="maker-uti_cns_0018404-snap-gene-0.1"/>
</dbReference>
<keyword evidence="8 11" id="KW-0518">Myosin</keyword>
<accession>A0A1I8IXC7</accession>
<keyword evidence="9" id="KW-0505">Motor protein</keyword>
<dbReference type="SMART" id="SM00242">
    <property type="entry name" value="MYSc"/>
    <property type="match status" value="1"/>
</dbReference>
<dbReference type="PANTHER" id="PTHR46349:SF7">
    <property type="entry name" value="MYOSIN TAIL DOMAIN-CONTAINING PROTEIN"/>
    <property type="match status" value="1"/>
</dbReference>
<dbReference type="GO" id="GO:0032982">
    <property type="term" value="C:myosin filament"/>
    <property type="evidence" value="ECO:0007669"/>
    <property type="project" value="UniProtKB-KW"/>
</dbReference>
<dbReference type="GO" id="GO:0030016">
    <property type="term" value="C:myofibril"/>
    <property type="evidence" value="ECO:0007669"/>
    <property type="project" value="UniProtKB-SubCell"/>
</dbReference>
<dbReference type="GO" id="GO:0003774">
    <property type="term" value="F:cytoskeletal motor activity"/>
    <property type="evidence" value="ECO:0007669"/>
    <property type="project" value="InterPro"/>
</dbReference>
<dbReference type="Gene3D" id="1.10.10.820">
    <property type="match status" value="1"/>
</dbReference>
<evidence type="ECO:0000256" key="2">
    <source>
        <dbReference type="ARBA" id="ARBA00018623"/>
    </source>
</evidence>
<comment type="subcellular location">
    <subcellularLocation>
        <location evidence="1">Cytoplasm</location>
        <location evidence="1">Myofibril</location>
    </subcellularLocation>
</comment>
<keyword evidence="4" id="KW-0963">Cytoplasm</keyword>
<dbReference type="Gene3D" id="3.40.850.10">
    <property type="entry name" value="Kinesin motor domain"/>
    <property type="match status" value="1"/>
</dbReference>
<dbReference type="Proteomes" id="UP000095280">
    <property type="component" value="Unplaced"/>
</dbReference>
<feature type="compositionally biased region" description="Polar residues" evidence="13">
    <location>
        <begin position="864"/>
        <end position="876"/>
    </location>
</feature>
<dbReference type="Gene3D" id="1.10.287.1490">
    <property type="match status" value="1"/>
</dbReference>
<evidence type="ECO:0000256" key="13">
    <source>
        <dbReference type="SAM" id="MobiDB-lite"/>
    </source>
</evidence>
<keyword evidence="7 12" id="KW-0175">Coiled coil</keyword>
<dbReference type="PANTHER" id="PTHR46349">
    <property type="entry name" value="CINGULIN-LIKE PROTEIN 1-RELATED"/>
    <property type="match status" value="1"/>
</dbReference>
<keyword evidence="6" id="KW-0067">ATP-binding</keyword>
<reference evidence="16" key="1">
    <citation type="submission" date="2016-11" db="UniProtKB">
        <authorList>
            <consortium name="WormBaseParasite"/>
        </authorList>
    </citation>
    <scope>IDENTIFICATION</scope>
</reference>
<feature type="coiled-coil region" evidence="12">
    <location>
        <begin position="926"/>
        <end position="964"/>
    </location>
</feature>
<keyword evidence="11" id="KW-0009">Actin-binding</keyword>
<dbReference type="Pfam" id="PF00063">
    <property type="entry name" value="Myosin_head"/>
    <property type="match status" value="1"/>
</dbReference>
<dbReference type="GO" id="GO:0016459">
    <property type="term" value="C:myosin complex"/>
    <property type="evidence" value="ECO:0007669"/>
    <property type="project" value="UniProtKB-KW"/>
</dbReference>
<protein>
    <recommendedName>
        <fullName evidence="2">Paramyosin</fullName>
    </recommendedName>
</protein>
<evidence type="ECO:0000256" key="12">
    <source>
        <dbReference type="SAM" id="Coils"/>
    </source>
</evidence>